<evidence type="ECO:0000313" key="3">
    <source>
        <dbReference type="Proteomes" id="UP000823775"/>
    </source>
</evidence>
<organism evidence="2 3">
    <name type="scientific">Datura stramonium</name>
    <name type="common">Jimsonweed</name>
    <name type="synonym">Common thornapple</name>
    <dbReference type="NCBI Taxonomy" id="4076"/>
    <lineage>
        <taxon>Eukaryota</taxon>
        <taxon>Viridiplantae</taxon>
        <taxon>Streptophyta</taxon>
        <taxon>Embryophyta</taxon>
        <taxon>Tracheophyta</taxon>
        <taxon>Spermatophyta</taxon>
        <taxon>Magnoliopsida</taxon>
        <taxon>eudicotyledons</taxon>
        <taxon>Gunneridae</taxon>
        <taxon>Pentapetalae</taxon>
        <taxon>asterids</taxon>
        <taxon>lamiids</taxon>
        <taxon>Solanales</taxon>
        <taxon>Solanaceae</taxon>
        <taxon>Solanoideae</taxon>
        <taxon>Datureae</taxon>
        <taxon>Datura</taxon>
    </lineage>
</organism>
<name>A0ABS8VP07_DATST</name>
<gene>
    <name evidence="2" type="ORF">HAX54_041360</name>
</gene>
<proteinExistence type="predicted"/>
<keyword evidence="3" id="KW-1185">Reference proteome</keyword>
<protein>
    <submittedName>
        <fullName evidence="2">Uncharacterized protein</fullName>
    </submittedName>
</protein>
<dbReference type="Proteomes" id="UP000823775">
    <property type="component" value="Unassembled WGS sequence"/>
</dbReference>
<accession>A0ABS8VP07</accession>
<feature type="region of interest" description="Disordered" evidence="1">
    <location>
        <begin position="1"/>
        <end position="31"/>
    </location>
</feature>
<dbReference type="EMBL" id="JACEIK010005962">
    <property type="protein sequence ID" value="MCE0482531.1"/>
    <property type="molecule type" value="Genomic_DNA"/>
</dbReference>
<evidence type="ECO:0000256" key="1">
    <source>
        <dbReference type="SAM" id="MobiDB-lite"/>
    </source>
</evidence>
<reference evidence="2 3" key="1">
    <citation type="journal article" date="2021" name="BMC Genomics">
        <title>Datura genome reveals duplications of psychoactive alkaloid biosynthetic genes and high mutation rate following tissue culture.</title>
        <authorList>
            <person name="Rajewski A."/>
            <person name="Carter-House D."/>
            <person name="Stajich J."/>
            <person name="Litt A."/>
        </authorList>
    </citation>
    <scope>NUCLEOTIDE SEQUENCE [LARGE SCALE GENOMIC DNA]</scope>
    <source>
        <strain evidence="2">AR-01</strain>
    </source>
</reference>
<feature type="compositionally biased region" description="Basic and acidic residues" evidence="1">
    <location>
        <begin position="1"/>
        <end position="11"/>
    </location>
</feature>
<sequence>MGTTEQEEKWEGNAVPSNEQMLDFDDSKGDDVDLQGQQAVEQRINHTQDLTEKEDMQENINSIIQQGDLSPRKMEDLGVEPKKILILWFGAIPIRLLSPRLVDIAHLTGRLSSSKGS</sequence>
<evidence type="ECO:0000313" key="2">
    <source>
        <dbReference type="EMBL" id="MCE0482531.1"/>
    </source>
</evidence>
<comment type="caution">
    <text evidence="2">The sequence shown here is derived from an EMBL/GenBank/DDBJ whole genome shotgun (WGS) entry which is preliminary data.</text>
</comment>